<evidence type="ECO:0000256" key="4">
    <source>
        <dbReference type="ARBA" id="ARBA00022692"/>
    </source>
</evidence>
<evidence type="ECO:0000256" key="3">
    <source>
        <dbReference type="ARBA" id="ARBA00022475"/>
    </source>
</evidence>
<reference evidence="9 10" key="1">
    <citation type="submission" date="2018-10" db="EMBL/GenBank/DDBJ databases">
        <title>Dokdonia luteus sp. nov., isolated from sea water.</title>
        <authorList>
            <person name="Zhou L.Y."/>
            <person name="Du Z.J."/>
        </authorList>
    </citation>
    <scope>NUCLEOTIDE SEQUENCE [LARGE SCALE GENOMIC DNA]</scope>
    <source>
        <strain evidence="9 10">SH27</strain>
    </source>
</reference>
<keyword evidence="10" id="KW-1185">Reference proteome</keyword>
<dbReference type="Pfam" id="PF07690">
    <property type="entry name" value="MFS_1"/>
    <property type="match status" value="1"/>
</dbReference>
<feature type="transmembrane region" description="Helical" evidence="7">
    <location>
        <begin position="105"/>
        <end position="133"/>
    </location>
</feature>
<evidence type="ECO:0000259" key="8">
    <source>
        <dbReference type="PROSITE" id="PS50850"/>
    </source>
</evidence>
<feature type="transmembrane region" description="Helical" evidence="7">
    <location>
        <begin position="309"/>
        <end position="329"/>
    </location>
</feature>
<evidence type="ECO:0000256" key="7">
    <source>
        <dbReference type="SAM" id="Phobius"/>
    </source>
</evidence>
<name>A0A3M0GGQ7_9FLAO</name>
<protein>
    <submittedName>
        <fullName evidence="9">MFS transporter</fullName>
    </submittedName>
</protein>
<accession>A0A3M0GGQ7</accession>
<organism evidence="9 10">
    <name type="scientific">Dokdonia sinensis</name>
    <dbReference type="NCBI Taxonomy" id="2479847"/>
    <lineage>
        <taxon>Bacteria</taxon>
        <taxon>Pseudomonadati</taxon>
        <taxon>Bacteroidota</taxon>
        <taxon>Flavobacteriia</taxon>
        <taxon>Flavobacteriales</taxon>
        <taxon>Flavobacteriaceae</taxon>
        <taxon>Dokdonia</taxon>
    </lineage>
</organism>
<feature type="domain" description="Major facilitator superfamily (MFS) profile" evidence="8">
    <location>
        <begin position="18"/>
        <end position="398"/>
    </location>
</feature>
<evidence type="ECO:0000256" key="1">
    <source>
        <dbReference type="ARBA" id="ARBA00004651"/>
    </source>
</evidence>
<dbReference type="RefSeq" id="WP_121915656.1">
    <property type="nucleotide sequence ID" value="NZ_REFV01000001.1"/>
</dbReference>
<dbReference type="InterPro" id="IPR036259">
    <property type="entry name" value="MFS_trans_sf"/>
</dbReference>
<gene>
    <name evidence="9" type="ORF">EAX61_00270</name>
</gene>
<dbReference type="InterPro" id="IPR011701">
    <property type="entry name" value="MFS"/>
</dbReference>
<evidence type="ECO:0000256" key="6">
    <source>
        <dbReference type="ARBA" id="ARBA00023136"/>
    </source>
</evidence>
<keyword evidence="6 7" id="KW-0472">Membrane</keyword>
<keyword evidence="2" id="KW-0813">Transport</keyword>
<proteinExistence type="predicted"/>
<dbReference type="Proteomes" id="UP000281985">
    <property type="component" value="Unassembled WGS sequence"/>
</dbReference>
<evidence type="ECO:0000256" key="5">
    <source>
        <dbReference type="ARBA" id="ARBA00022989"/>
    </source>
</evidence>
<evidence type="ECO:0000256" key="2">
    <source>
        <dbReference type="ARBA" id="ARBA00022448"/>
    </source>
</evidence>
<dbReference type="InterPro" id="IPR020846">
    <property type="entry name" value="MFS_dom"/>
</dbReference>
<feature type="transmembrane region" description="Helical" evidence="7">
    <location>
        <begin position="145"/>
        <end position="166"/>
    </location>
</feature>
<feature type="transmembrane region" description="Helical" evidence="7">
    <location>
        <begin position="218"/>
        <end position="236"/>
    </location>
</feature>
<dbReference type="Gene3D" id="1.20.1250.20">
    <property type="entry name" value="MFS general substrate transporter like domains"/>
    <property type="match status" value="1"/>
</dbReference>
<dbReference type="AlphaFoldDB" id="A0A3M0GGQ7"/>
<evidence type="ECO:0000313" key="10">
    <source>
        <dbReference type="Proteomes" id="UP000281985"/>
    </source>
</evidence>
<feature type="transmembrane region" description="Helical" evidence="7">
    <location>
        <begin position="370"/>
        <end position="393"/>
    </location>
</feature>
<keyword evidence="5 7" id="KW-1133">Transmembrane helix</keyword>
<feature type="transmembrane region" description="Helical" evidence="7">
    <location>
        <begin position="287"/>
        <end position="303"/>
    </location>
</feature>
<keyword evidence="3" id="KW-1003">Cell membrane</keyword>
<comment type="subcellular location">
    <subcellularLocation>
        <location evidence="1">Cell membrane</location>
        <topology evidence="1">Multi-pass membrane protein</topology>
    </subcellularLocation>
</comment>
<dbReference type="GO" id="GO:0005886">
    <property type="term" value="C:plasma membrane"/>
    <property type="evidence" value="ECO:0007669"/>
    <property type="project" value="UniProtKB-SubCell"/>
</dbReference>
<dbReference type="PROSITE" id="PS50850">
    <property type="entry name" value="MFS"/>
    <property type="match status" value="1"/>
</dbReference>
<dbReference type="OrthoDB" id="5379144at2"/>
<feature type="transmembrane region" description="Helical" evidence="7">
    <location>
        <begin position="54"/>
        <end position="73"/>
    </location>
</feature>
<feature type="transmembrane region" description="Helical" evidence="7">
    <location>
        <begin position="256"/>
        <end position="275"/>
    </location>
</feature>
<feature type="transmembrane region" description="Helical" evidence="7">
    <location>
        <begin position="341"/>
        <end position="358"/>
    </location>
</feature>
<feature type="transmembrane region" description="Helical" evidence="7">
    <location>
        <begin position="172"/>
        <end position="192"/>
    </location>
</feature>
<dbReference type="PANTHER" id="PTHR23517:SF2">
    <property type="entry name" value="MULTIDRUG RESISTANCE PROTEIN MDTH"/>
    <property type="match status" value="1"/>
</dbReference>
<keyword evidence="4 7" id="KW-0812">Transmembrane</keyword>
<comment type="caution">
    <text evidence="9">The sequence shown here is derived from an EMBL/GenBank/DDBJ whole genome shotgun (WGS) entry which is preliminary data.</text>
</comment>
<evidence type="ECO:0000313" key="9">
    <source>
        <dbReference type="EMBL" id="RMB63860.1"/>
    </source>
</evidence>
<feature type="transmembrane region" description="Helical" evidence="7">
    <location>
        <begin position="20"/>
        <end position="42"/>
    </location>
</feature>
<dbReference type="EMBL" id="REFV01000001">
    <property type="protein sequence ID" value="RMB63860.1"/>
    <property type="molecule type" value="Genomic_DNA"/>
</dbReference>
<dbReference type="GO" id="GO:0022857">
    <property type="term" value="F:transmembrane transporter activity"/>
    <property type="evidence" value="ECO:0007669"/>
    <property type="project" value="InterPro"/>
</dbReference>
<dbReference type="PANTHER" id="PTHR23517">
    <property type="entry name" value="RESISTANCE PROTEIN MDTM, PUTATIVE-RELATED-RELATED"/>
    <property type="match status" value="1"/>
</dbReference>
<dbReference type="InterPro" id="IPR050171">
    <property type="entry name" value="MFS_Transporters"/>
</dbReference>
<dbReference type="SUPFAM" id="SSF103473">
    <property type="entry name" value="MFS general substrate transporter"/>
    <property type="match status" value="1"/>
</dbReference>
<sequence length="414" mass="46388">MKTLLRNYFKTFDGLSREIWWLSLITLINRAGAMVIPFLSIYLNKSLNFTVGDVGWIMTAYGLGSFFGAWLGGKLSDIIGYYKVILFSLLLTGVNFMWVMHIETFWAMCGSFFILIAIADMGRPAFFVALSAYSKPENKTRSLTLLRLAINLGFSAGPAVGGFLIASAGYDALFYVDGITCILAGLLMTQVLNPKKVKELDTEVVVANPRRPLMDTPYMLFLVALALFGIIFIQYFSTVPLFYKDVYELSEDNIGLILALNGVLIVVFEMPLIAWMDKKKFTNIQNTILGLLMTGVSFLLLLWETWVGVVVIGMVIATFGEMISFPFSNKFALDRSKLGRQGAYMGIYSMSFSIAHIFGHNSGMQIIEAYGFKATWIFLMGLTLIAWFLLFLVRRMLEAEKTTEALSLTPKLDK</sequence>
<feature type="transmembrane region" description="Helical" evidence="7">
    <location>
        <begin position="80"/>
        <end position="99"/>
    </location>
</feature>